<dbReference type="Proteomes" id="UP000679179">
    <property type="component" value="Unassembled WGS sequence"/>
</dbReference>
<dbReference type="InterPro" id="IPR036650">
    <property type="entry name" value="CAT_RNA-bd_dom_sf"/>
</dbReference>
<sequence length="88" mass="10135">MKIKRVLNNNAVTVMNNNNEEIVVMGLGIAFKKKSGDELEDEKIERIFTLENKEISEKLKELISEIPIKYVEVSEEIIKYAEGHIKKS</sequence>
<proteinExistence type="predicted"/>
<dbReference type="AlphaFoldDB" id="A0A919VEZ6"/>
<evidence type="ECO:0000259" key="1">
    <source>
        <dbReference type="SMART" id="SM01061"/>
    </source>
</evidence>
<keyword evidence="3" id="KW-1185">Reference proteome</keyword>
<evidence type="ECO:0000313" key="2">
    <source>
        <dbReference type="EMBL" id="GIM29714.1"/>
    </source>
</evidence>
<dbReference type="InterPro" id="IPR004341">
    <property type="entry name" value="CAT_RNA-bd_dom"/>
</dbReference>
<dbReference type="Pfam" id="PF03123">
    <property type="entry name" value="CAT_RBD"/>
    <property type="match status" value="1"/>
</dbReference>
<reference evidence="2" key="1">
    <citation type="submission" date="2021-03" db="EMBL/GenBank/DDBJ databases">
        <title>Taxonomic study of Clostridium polyendosporum from meadow-gley soil under rice.</title>
        <authorList>
            <person name="Kobayashi H."/>
            <person name="Tanizawa Y."/>
            <person name="Yagura M."/>
        </authorList>
    </citation>
    <scope>NUCLEOTIDE SEQUENCE</scope>
    <source>
        <strain evidence="2">JCM 30710</strain>
    </source>
</reference>
<dbReference type="SUPFAM" id="SSF50151">
    <property type="entry name" value="SacY-like RNA-binding domain"/>
    <property type="match status" value="1"/>
</dbReference>
<protein>
    <recommendedName>
        <fullName evidence="1">CAT RNA-binding domain-containing protein</fullName>
    </recommendedName>
</protein>
<name>A0A919VEZ6_9CLOT</name>
<evidence type="ECO:0000313" key="3">
    <source>
        <dbReference type="Proteomes" id="UP000679179"/>
    </source>
</evidence>
<accession>A0A919VEZ6</accession>
<dbReference type="SMART" id="SM01061">
    <property type="entry name" value="CAT_RBD"/>
    <property type="match status" value="1"/>
</dbReference>
<organism evidence="2 3">
    <name type="scientific">Clostridium polyendosporum</name>
    <dbReference type="NCBI Taxonomy" id="69208"/>
    <lineage>
        <taxon>Bacteria</taxon>
        <taxon>Bacillati</taxon>
        <taxon>Bacillota</taxon>
        <taxon>Clostridia</taxon>
        <taxon>Eubacteriales</taxon>
        <taxon>Clostridiaceae</taxon>
        <taxon>Clostridium</taxon>
    </lineage>
</organism>
<gene>
    <name evidence="2" type="ORF">CPJCM30710_23800</name>
</gene>
<dbReference type="GO" id="GO:0003723">
    <property type="term" value="F:RNA binding"/>
    <property type="evidence" value="ECO:0007669"/>
    <property type="project" value="InterPro"/>
</dbReference>
<feature type="domain" description="CAT RNA-binding" evidence="1">
    <location>
        <begin position="1"/>
        <end position="59"/>
    </location>
</feature>
<comment type="caution">
    <text evidence="2">The sequence shown here is derived from an EMBL/GenBank/DDBJ whole genome shotgun (WGS) entry which is preliminary data.</text>
</comment>
<dbReference type="Gene3D" id="2.30.24.10">
    <property type="entry name" value="CAT RNA-binding domain"/>
    <property type="match status" value="1"/>
</dbReference>
<dbReference type="RefSeq" id="WP_246503526.1">
    <property type="nucleotide sequence ID" value="NZ_BOPZ01000021.1"/>
</dbReference>
<dbReference type="EMBL" id="BOPZ01000021">
    <property type="protein sequence ID" value="GIM29714.1"/>
    <property type="molecule type" value="Genomic_DNA"/>
</dbReference>